<name>A0A316A5G8_9FIRM</name>
<feature type="transmembrane region" description="Helical" evidence="1">
    <location>
        <begin position="9"/>
        <end position="28"/>
    </location>
</feature>
<feature type="transmembrane region" description="Helical" evidence="1">
    <location>
        <begin position="93"/>
        <end position="112"/>
    </location>
</feature>
<keyword evidence="1" id="KW-0812">Transmembrane</keyword>
<dbReference type="Pfam" id="PF11457">
    <property type="entry name" value="DUF3021"/>
    <property type="match status" value="1"/>
</dbReference>
<dbReference type="InterPro" id="IPR021560">
    <property type="entry name" value="DUF3021"/>
</dbReference>
<evidence type="ECO:0000313" key="2">
    <source>
        <dbReference type="EMBL" id="SUQ12322.1"/>
    </source>
</evidence>
<dbReference type="Proteomes" id="UP000254051">
    <property type="component" value="Unassembled WGS sequence"/>
</dbReference>
<protein>
    <recommendedName>
        <fullName evidence="4">DUF3021 family protein</fullName>
    </recommendedName>
</protein>
<dbReference type="OrthoDB" id="2183955at2"/>
<accession>A0A316A5G8</accession>
<evidence type="ECO:0008006" key="4">
    <source>
        <dbReference type="Google" id="ProtNLM"/>
    </source>
</evidence>
<feature type="transmembrane region" description="Helical" evidence="1">
    <location>
        <begin position="34"/>
        <end position="52"/>
    </location>
</feature>
<keyword evidence="3" id="KW-1185">Reference proteome</keyword>
<sequence length="135" mass="15734">MRSFIKNRCIMFCIIFSVLVLIHFFRGGELSNEVVYSFMFVSFFSSVMSFVLKDNEKFSARRVMIYQFIYLCIIMVTIVGISCLLGWKQSLSTVGINFIIVMGIYLLIKYLLFTEDKKEAEGINTALKERKNNMK</sequence>
<keyword evidence="1" id="KW-1133">Transmembrane helix</keyword>
<organism evidence="2 3">
    <name type="scientific">Faecalicatena contorta</name>
    <dbReference type="NCBI Taxonomy" id="39482"/>
    <lineage>
        <taxon>Bacteria</taxon>
        <taxon>Bacillati</taxon>
        <taxon>Bacillota</taxon>
        <taxon>Clostridia</taxon>
        <taxon>Lachnospirales</taxon>
        <taxon>Lachnospiraceae</taxon>
        <taxon>Faecalicatena</taxon>
    </lineage>
</organism>
<feature type="transmembrane region" description="Helical" evidence="1">
    <location>
        <begin position="64"/>
        <end position="87"/>
    </location>
</feature>
<evidence type="ECO:0000256" key="1">
    <source>
        <dbReference type="SAM" id="Phobius"/>
    </source>
</evidence>
<evidence type="ECO:0000313" key="3">
    <source>
        <dbReference type="Proteomes" id="UP000254051"/>
    </source>
</evidence>
<reference evidence="3" key="1">
    <citation type="submission" date="2017-07" db="EMBL/GenBank/DDBJ databases">
        <authorList>
            <person name="Varghese N."/>
            <person name="Submissions S."/>
        </authorList>
    </citation>
    <scope>NUCLEOTIDE SEQUENCE [LARGE SCALE GENOMIC DNA]</scope>
    <source>
        <strain evidence="3">NLAE-zl-C134</strain>
    </source>
</reference>
<keyword evidence="1" id="KW-0472">Membrane</keyword>
<dbReference type="EMBL" id="UHJJ01000001">
    <property type="protein sequence ID" value="SUQ12322.1"/>
    <property type="molecule type" value="Genomic_DNA"/>
</dbReference>
<proteinExistence type="predicted"/>
<dbReference type="AlphaFoldDB" id="A0A316A5G8"/>
<gene>
    <name evidence="2" type="ORF">SAMN05216529_101213</name>
</gene>